<protein>
    <submittedName>
        <fullName evidence="11">ABC transporter permease subunit</fullName>
    </submittedName>
</protein>
<evidence type="ECO:0000256" key="3">
    <source>
        <dbReference type="ARBA" id="ARBA00022448"/>
    </source>
</evidence>
<evidence type="ECO:0000256" key="8">
    <source>
        <dbReference type="ARBA" id="ARBA00025323"/>
    </source>
</evidence>
<dbReference type="CDD" id="cd06261">
    <property type="entry name" value="TM_PBP2"/>
    <property type="match status" value="1"/>
</dbReference>
<evidence type="ECO:0000313" key="11">
    <source>
        <dbReference type="EMBL" id="MBI3630801.1"/>
    </source>
</evidence>
<comment type="caution">
    <text evidence="11">The sequence shown here is derived from an EMBL/GenBank/DDBJ whole genome shotgun (WGS) entry which is preliminary data.</text>
</comment>
<evidence type="ECO:0000256" key="2">
    <source>
        <dbReference type="ARBA" id="ARBA00011779"/>
    </source>
</evidence>
<dbReference type="InterPro" id="IPR005667">
    <property type="entry name" value="Sulph_transpt2"/>
</dbReference>
<comment type="subcellular location">
    <subcellularLocation>
        <location evidence="9">Cell membrane</location>
        <topology evidence="9">Multi-pass membrane protein</topology>
    </subcellularLocation>
    <subcellularLocation>
        <location evidence="1">Membrane</location>
        <topology evidence="1">Multi-pass membrane protein</topology>
    </subcellularLocation>
</comment>
<evidence type="ECO:0000256" key="1">
    <source>
        <dbReference type="ARBA" id="ARBA00004141"/>
    </source>
</evidence>
<reference evidence="11" key="1">
    <citation type="submission" date="2020-07" db="EMBL/GenBank/DDBJ databases">
        <title>Huge and variable diversity of episymbiotic CPR bacteria and DPANN archaea in groundwater ecosystems.</title>
        <authorList>
            <person name="He C.Y."/>
            <person name="Keren R."/>
            <person name="Whittaker M."/>
            <person name="Farag I.F."/>
            <person name="Doudna J."/>
            <person name="Cate J.H.D."/>
            <person name="Banfield J.F."/>
        </authorList>
    </citation>
    <scope>NUCLEOTIDE SEQUENCE</scope>
    <source>
        <strain evidence="11">NC_groundwater_973_Pr1_S-0.2um_54_13</strain>
    </source>
</reference>
<feature type="transmembrane region" description="Helical" evidence="9">
    <location>
        <begin position="223"/>
        <end position="244"/>
    </location>
</feature>
<organism evidence="11 12">
    <name type="scientific">Candidatus Sungiibacteriota bacterium</name>
    <dbReference type="NCBI Taxonomy" id="2750080"/>
    <lineage>
        <taxon>Bacteria</taxon>
        <taxon>Candidatus Sungiibacteriota</taxon>
    </lineage>
</organism>
<comment type="similarity">
    <text evidence="9">Belongs to the binding-protein-dependent transport system permease family.</text>
</comment>
<dbReference type="EMBL" id="JACQCR010000008">
    <property type="protein sequence ID" value="MBI3630801.1"/>
    <property type="molecule type" value="Genomic_DNA"/>
</dbReference>
<evidence type="ECO:0000256" key="9">
    <source>
        <dbReference type="RuleBase" id="RU363032"/>
    </source>
</evidence>
<feature type="transmembrane region" description="Helical" evidence="9">
    <location>
        <begin position="119"/>
        <end position="141"/>
    </location>
</feature>
<keyword evidence="3 9" id="KW-0813">Transport</keyword>
<evidence type="ECO:0000256" key="6">
    <source>
        <dbReference type="ARBA" id="ARBA00023032"/>
    </source>
</evidence>
<dbReference type="PANTHER" id="PTHR30406">
    <property type="entry name" value="SULFATE TRANSPORT SYSTEM PERMEASE PROTEIN"/>
    <property type="match status" value="1"/>
</dbReference>
<dbReference type="Proteomes" id="UP000753196">
    <property type="component" value="Unassembled WGS sequence"/>
</dbReference>
<keyword evidence="4 9" id="KW-0812">Transmembrane</keyword>
<feature type="transmembrane region" description="Helical" evidence="9">
    <location>
        <begin position="46"/>
        <end position="73"/>
    </location>
</feature>
<accession>A0A932R198</accession>
<dbReference type="GO" id="GO:0015419">
    <property type="term" value="F:ABC-type sulfate transporter activity"/>
    <property type="evidence" value="ECO:0007669"/>
    <property type="project" value="InterPro"/>
</dbReference>
<feature type="transmembrane region" description="Helical" evidence="9">
    <location>
        <begin position="94"/>
        <end position="113"/>
    </location>
</feature>
<dbReference type="Gene3D" id="1.10.3720.10">
    <property type="entry name" value="MetI-like"/>
    <property type="match status" value="1"/>
</dbReference>
<sequence>MIFLLYFLAGCLLLFLVATILFQYYVALGSLHKVLAAFASDRILSALWLSITSSIATTIFALMFGVPLAYLFAMKQFWGKIPLETLVVDVPQTFPPVAEGMIFLLMLGPASPFHVNLTFTFTALVIAKFFISAPFVVSTVARRFRDIQKSGINLTARSLGANPFQVFTTIFIPMSFTDIAAGATLCWSRAMGELGGSLIFAGVIPFRTEVLPTFIALDAKTLTAEALAATILGTTASMLALVTFKKLTLKEER</sequence>
<dbReference type="PANTHER" id="PTHR30406:SF8">
    <property type="entry name" value="SULFATE TRANSPORT SYSTEM PERMEASE PROTEIN CYST"/>
    <property type="match status" value="1"/>
</dbReference>
<feature type="domain" description="ABC transmembrane type-1" evidence="10">
    <location>
        <begin position="47"/>
        <end position="243"/>
    </location>
</feature>
<keyword evidence="6" id="KW-0764">Sulfate transport</keyword>
<dbReference type="GO" id="GO:0005886">
    <property type="term" value="C:plasma membrane"/>
    <property type="evidence" value="ECO:0007669"/>
    <property type="project" value="UniProtKB-SubCell"/>
</dbReference>
<dbReference type="PROSITE" id="PS50928">
    <property type="entry name" value="ABC_TM1"/>
    <property type="match status" value="1"/>
</dbReference>
<dbReference type="InterPro" id="IPR000515">
    <property type="entry name" value="MetI-like"/>
</dbReference>
<comment type="function">
    <text evidence="8">Part of the ABC transporter complex CysAWTP (TC 3.A.1.6.1) involved in sulfate/thiosulfate import. Probably responsible for the translocation of the substrate across the membrane.</text>
</comment>
<dbReference type="AlphaFoldDB" id="A0A932R198"/>
<keyword evidence="7 9" id="KW-0472">Membrane</keyword>
<dbReference type="SUPFAM" id="SSF161098">
    <property type="entry name" value="MetI-like"/>
    <property type="match status" value="1"/>
</dbReference>
<name>A0A932R198_9BACT</name>
<evidence type="ECO:0000313" key="12">
    <source>
        <dbReference type="Proteomes" id="UP000753196"/>
    </source>
</evidence>
<comment type="subunit">
    <text evidence="2">The complex is composed of two ATP-binding proteins (CysA), two transmembrane proteins (CysT and CysW) and a solute-binding protein (CysP).</text>
</comment>
<dbReference type="InterPro" id="IPR035906">
    <property type="entry name" value="MetI-like_sf"/>
</dbReference>
<evidence type="ECO:0000256" key="4">
    <source>
        <dbReference type="ARBA" id="ARBA00022692"/>
    </source>
</evidence>
<gene>
    <name evidence="11" type="ORF">HY221_00475</name>
</gene>
<evidence type="ECO:0000256" key="7">
    <source>
        <dbReference type="ARBA" id="ARBA00023136"/>
    </source>
</evidence>
<proteinExistence type="inferred from homology"/>
<evidence type="ECO:0000256" key="5">
    <source>
        <dbReference type="ARBA" id="ARBA00022989"/>
    </source>
</evidence>
<keyword evidence="5 9" id="KW-1133">Transmembrane helix</keyword>
<dbReference type="Pfam" id="PF00528">
    <property type="entry name" value="BPD_transp_1"/>
    <property type="match status" value="1"/>
</dbReference>
<evidence type="ECO:0000259" key="10">
    <source>
        <dbReference type="PROSITE" id="PS50928"/>
    </source>
</evidence>